<name>A0ACA9KSI2_9GLOM</name>
<dbReference type="EMBL" id="CAJVPT010003021">
    <property type="protein sequence ID" value="CAG8490618.1"/>
    <property type="molecule type" value="Genomic_DNA"/>
</dbReference>
<protein>
    <submittedName>
        <fullName evidence="1">5788_t:CDS:1</fullName>
    </submittedName>
</protein>
<sequence length="457" mass="52806">MSFDIELLPDGVTHFVCTNSPVIITQTLLSNCENFFVPHFSNLVDTQVETYQGLLKLSESHLNTLTSRKIEAPHKLSLDSLAHDIQESVLATRDLISLVKNKIYEHRSSRVGSSIIECFDIESFELESEILHSKLAPYRPTSFYPVASELRLTKFHSPEILNVENQIIKELIEYSDNSFKVVKGLKGLQLLIFNSLDRTVNSVAFALENILSVKEKNLSLQQYQRLREMIVGARRLGSGKRSSRLELERHVHSRDFDDLSVMELDKFDETKLSSRQYKQVRDIHKMLLRVTGDDLKELFSEAHTALEGLRYIRKSQSIISSLFSTHRKLCDYDYHESNDNLQNLDFFLTIWSFFGNKGKENDSNEGTKILDRTLKLFMIIEEKQDAVGIYISNIIDHVKGVQRKLKKLQKEFVNPDHVENTELNAVTTISRESELKAHLVHMKKRLLELNQVRIDLR</sequence>
<organism evidence="1 2">
    <name type="scientific">Acaulospora colombiana</name>
    <dbReference type="NCBI Taxonomy" id="27376"/>
    <lineage>
        <taxon>Eukaryota</taxon>
        <taxon>Fungi</taxon>
        <taxon>Fungi incertae sedis</taxon>
        <taxon>Mucoromycota</taxon>
        <taxon>Glomeromycotina</taxon>
        <taxon>Glomeromycetes</taxon>
        <taxon>Diversisporales</taxon>
        <taxon>Acaulosporaceae</taxon>
        <taxon>Acaulospora</taxon>
    </lineage>
</organism>
<dbReference type="Proteomes" id="UP000789525">
    <property type="component" value="Unassembled WGS sequence"/>
</dbReference>
<keyword evidence="2" id="KW-1185">Reference proteome</keyword>
<comment type="caution">
    <text evidence="1">The sequence shown here is derived from an EMBL/GenBank/DDBJ whole genome shotgun (WGS) entry which is preliminary data.</text>
</comment>
<reference evidence="1" key="1">
    <citation type="submission" date="2021-06" db="EMBL/GenBank/DDBJ databases">
        <authorList>
            <person name="Kallberg Y."/>
            <person name="Tangrot J."/>
            <person name="Rosling A."/>
        </authorList>
    </citation>
    <scope>NUCLEOTIDE SEQUENCE</scope>
    <source>
        <strain evidence="1">CL356</strain>
    </source>
</reference>
<gene>
    <name evidence="1" type="ORF">ACOLOM_LOCUS2364</name>
</gene>
<evidence type="ECO:0000313" key="2">
    <source>
        <dbReference type="Proteomes" id="UP000789525"/>
    </source>
</evidence>
<evidence type="ECO:0000313" key="1">
    <source>
        <dbReference type="EMBL" id="CAG8490618.1"/>
    </source>
</evidence>
<proteinExistence type="predicted"/>
<accession>A0ACA9KSI2</accession>